<proteinExistence type="predicted"/>
<keyword evidence="2" id="KW-1185">Reference proteome</keyword>
<sequence>MRITQIRFEYEQEELVLHARLDWEDNAYSGEDLFVRYHGALEASALGAANAFFIAAAIPAMVFGEARLTLDQPVCPTLRRNIGTALNWLNHWFALRDQPLELEVETVEAAELQAAAVTASYFSGGVDSWATLLRNHRQYASGHPGRIRRCMSVYGLQRGITRENFDAATAVLQEVVAQLGVELLTAETNIYRHWMDRDPGFFYWTRTYNGAALAAVAQGVPSQLNRVLIASSDHMRSMEPWGTHPLLDPCFSSHDLQVEHDSIDMSRLQKTREIAGSPLALAHLRVCDVQPPPGFFNCGACEKCVRTMMMLEGLGALRGSGLFPVDRLEPSTLLRYGNMDLEFEDYLETLPLLLEQGREDLQRPIEILHRRQRELDFRGLLKRLDRRLLGGWLRRRYGHVGYLSAPAQRGR</sequence>
<evidence type="ECO:0000313" key="2">
    <source>
        <dbReference type="Proteomes" id="UP000251800"/>
    </source>
</evidence>
<name>A0A363ULH0_9GAMM</name>
<dbReference type="AlphaFoldDB" id="A0A363ULH0"/>
<gene>
    <name evidence="1" type="ORF">DEH80_08380</name>
</gene>
<dbReference type="Proteomes" id="UP000251800">
    <property type="component" value="Unassembled WGS sequence"/>
</dbReference>
<organism evidence="1 2">
    <name type="scientific">Abyssibacter profundi</name>
    <dbReference type="NCBI Taxonomy" id="2182787"/>
    <lineage>
        <taxon>Bacteria</taxon>
        <taxon>Pseudomonadati</taxon>
        <taxon>Pseudomonadota</taxon>
        <taxon>Gammaproteobacteria</taxon>
        <taxon>Chromatiales</taxon>
        <taxon>Oceanococcaceae</taxon>
        <taxon>Abyssibacter</taxon>
    </lineage>
</organism>
<protein>
    <submittedName>
        <fullName evidence="1">Uncharacterized protein</fullName>
    </submittedName>
</protein>
<dbReference type="RefSeq" id="WP_109720043.1">
    <property type="nucleotide sequence ID" value="NZ_QEQK01000006.1"/>
</dbReference>
<dbReference type="OrthoDB" id="5413327at2"/>
<evidence type="ECO:0000313" key="1">
    <source>
        <dbReference type="EMBL" id="PWN56272.1"/>
    </source>
</evidence>
<comment type="caution">
    <text evidence="1">The sequence shown here is derived from an EMBL/GenBank/DDBJ whole genome shotgun (WGS) entry which is preliminary data.</text>
</comment>
<dbReference type="EMBL" id="QEQK01000006">
    <property type="protein sequence ID" value="PWN56272.1"/>
    <property type="molecule type" value="Genomic_DNA"/>
</dbReference>
<accession>A0A363ULH0</accession>
<reference evidence="1 2" key="1">
    <citation type="submission" date="2018-05" db="EMBL/GenBank/DDBJ databases">
        <title>Abyssibacter profundi OUC007T gen. nov., sp. nov, a marine bacterium isolated from seawater of the Mariana Trench.</title>
        <authorList>
            <person name="Zhou S."/>
        </authorList>
    </citation>
    <scope>NUCLEOTIDE SEQUENCE [LARGE SCALE GENOMIC DNA]</scope>
    <source>
        <strain evidence="1 2">OUC007</strain>
    </source>
</reference>
<dbReference type="SUPFAM" id="SSF52402">
    <property type="entry name" value="Adenine nucleotide alpha hydrolases-like"/>
    <property type="match status" value="1"/>
</dbReference>